<dbReference type="Pfam" id="PF14566">
    <property type="entry name" value="PTPlike_phytase"/>
    <property type="match status" value="2"/>
</dbReference>
<feature type="compositionally biased region" description="Polar residues" evidence="1">
    <location>
        <begin position="1"/>
        <end position="19"/>
    </location>
</feature>
<reference evidence="2" key="2">
    <citation type="submission" date="2025-08" db="UniProtKB">
        <authorList>
            <consortium name="Ensembl"/>
        </authorList>
    </citation>
    <scope>IDENTIFICATION</scope>
</reference>
<reference evidence="2" key="3">
    <citation type="submission" date="2025-09" db="UniProtKB">
        <authorList>
            <consortium name="Ensembl"/>
        </authorList>
    </citation>
    <scope>IDENTIFICATION</scope>
</reference>
<dbReference type="EMBL" id="AFYH01085849">
    <property type="status" value="NOT_ANNOTATED_CDS"/>
    <property type="molecule type" value="Genomic_DNA"/>
</dbReference>
<accession>H3B3G2</accession>
<dbReference type="EMBL" id="AFYH01085855">
    <property type="status" value="NOT_ANNOTATED_CDS"/>
    <property type="molecule type" value="Genomic_DNA"/>
</dbReference>
<reference evidence="3" key="1">
    <citation type="submission" date="2011-08" db="EMBL/GenBank/DDBJ databases">
        <title>The draft genome of Latimeria chalumnae.</title>
        <authorList>
            <person name="Di Palma F."/>
            <person name="Alfoldi J."/>
            <person name="Johnson J."/>
            <person name="Berlin A."/>
            <person name="Gnerre S."/>
            <person name="Jaffe D."/>
            <person name="MacCallum I."/>
            <person name="Young S."/>
            <person name="Walker B.J."/>
            <person name="Lander E."/>
            <person name="Lindblad-Toh K."/>
        </authorList>
    </citation>
    <scope>NUCLEOTIDE SEQUENCE [LARGE SCALE GENOMIC DNA]</scope>
    <source>
        <strain evidence="3">Wild caught</strain>
    </source>
</reference>
<dbReference type="PANTHER" id="PTHR23339">
    <property type="entry name" value="TYROSINE SPECIFIC PROTEIN PHOSPHATASE AND DUAL SPECIFICITY PROTEIN PHOSPHATASE"/>
    <property type="match status" value="1"/>
</dbReference>
<dbReference type="EMBL" id="AFYH01085854">
    <property type="status" value="NOT_ANNOTATED_CDS"/>
    <property type="molecule type" value="Genomic_DNA"/>
</dbReference>
<dbReference type="eggNOG" id="ENOG502QQ90">
    <property type="taxonomic scope" value="Eukaryota"/>
</dbReference>
<dbReference type="EMBL" id="AFYH01085847">
    <property type="status" value="NOT_ANNOTATED_CDS"/>
    <property type="molecule type" value="Genomic_DNA"/>
</dbReference>
<feature type="compositionally biased region" description="Polar residues" evidence="1">
    <location>
        <begin position="27"/>
        <end position="40"/>
    </location>
</feature>
<evidence type="ECO:0000313" key="3">
    <source>
        <dbReference type="Proteomes" id="UP000008672"/>
    </source>
</evidence>
<evidence type="ECO:0000256" key="1">
    <source>
        <dbReference type="SAM" id="MobiDB-lite"/>
    </source>
</evidence>
<dbReference type="OMA" id="NINGEHE"/>
<dbReference type="InParanoid" id="H3B3G2"/>
<protein>
    <recommendedName>
        <fullName evidence="4">Phosphatase domain containing paladin 1</fullName>
    </recommendedName>
</protein>
<dbReference type="Gene3D" id="3.90.190.10">
    <property type="entry name" value="Protein tyrosine phosphatase superfamily"/>
    <property type="match status" value="2"/>
</dbReference>
<dbReference type="EMBL" id="AFYH01085851">
    <property type="status" value="NOT_ANNOTATED_CDS"/>
    <property type="molecule type" value="Genomic_DNA"/>
</dbReference>
<gene>
    <name evidence="2" type="primary">LOC102363578</name>
</gene>
<dbReference type="GeneTree" id="ENSGT00390000005448"/>
<dbReference type="InterPro" id="IPR050561">
    <property type="entry name" value="PTP"/>
</dbReference>
<dbReference type="STRING" id="7897.ENSLACP00000016433"/>
<dbReference type="Ensembl" id="ENSLACT00000016547.1">
    <property type="protein sequence ID" value="ENSLACP00000016433.1"/>
    <property type="gene ID" value="ENSLACG00000014479.1"/>
</dbReference>
<keyword evidence="3" id="KW-1185">Reference proteome</keyword>
<dbReference type="EMBL" id="AFYH01085846">
    <property type="status" value="NOT_ANNOTATED_CDS"/>
    <property type="molecule type" value="Genomic_DNA"/>
</dbReference>
<dbReference type="Proteomes" id="UP000008672">
    <property type="component" value="Unassembled WGS sequence"/>
</dbReference>
<dbReference type="EMBL" id="AFYH01085848">
    <property type="status" value="NOT_ANNOTATED_CDS"/>
    <property type="molecule type" value="Genomic_DNA"/>
</dbReference>
<evidence type="ECO:0008006" key="4">
    <source>
        <dbReference type="Google" id="ProtNLM"/>
    </source>
</evidence>
<feature type="region of interest" description="Disordered" evidence="1">
    <location>
        <begin position="1"/>
        <end position="40"/>
    </location>
</feature>
<dbReference type="EMBL" id="AFYH01085852">
    <property type="status" value="NOT_ANNOTATED_CDS"/>
    <property type="molecule type" value="Genomic_DNA"/>
</dbReference>
<dbReference type="SMART" id="SM01301">
    <property type="entry name" value="PTPlike_phytase"/>
    <property type="match status" value="2"/>
</dbReference>
<sequence>MGTTASANRQPESTTQQKSDAPVKQSPKANAQLNNEDQGVNLQTGKVKSLFTNKVAPVVITCNLKEEFQVHDDLRKAHYCTGSINDNLPGHYLVLGKYFLVKDLNKEADSLQTSSKHGAPNFRRSQSGCPVYGMGQPTMNGFKQVLQTLKEDGYEEIICFNVREEPVLFLHQDDDFVPYTPRDRAKLKENIHNLCPRNQVENLELTIKKEILDFAALSNRNYYVYHDVEQFVDEPRKCPIKREDDIHVSEEVYRRHVFTMTSLRYKRLPLSIDGAAEEADIDAFIEVLRETPSLIFKDSPKPPPAFLFNGYQGIGRTDLGMIMGALVISHRTSFPSLDRREKNQGQQQEDHLPTIQALISCTEDGSRIVDEVGSIVGICSEMYDLKEAIYQSRKKLETDSRPLDVQFTEAREYLIRRFFQCLEQYFYLIVFNKYLHEQYPMAFSFTFSTWMRRHGFYFRLLSQMPMLEMMPPANILSKQICTLVADDYLDLDEMSSKREMKVANFRRVSKMPVYGMAQPNSEALGHILSYLTDDRRHYTTILCVNLREDVVLEGDGEIFSLRDPERLMHHIMPPAASVEHLEKIAVDLMMEILSLKKPIEVWHEQDKQMKEFKSCLTLNEIYSQMSMLYSQVRYHRLPIDNCATPSEKDFDAFFSLVKPVLVKDSNTALVFNCHDGKGRTTTGMVTGLLIVWHINGFPEDYEEELVSVPDAKYTKGEFEAILSLVRILPNGNQMKKEVDMALDAVSDIMTPMMYHLRETIINTYRKV</sequence>
<dbReference type="HOGENOM" id="CLU_008167_0_0_1"/>
<dbReference type="InterPro" id="IPR029021">
    <property type="entry name" value="Prot-tyrosine_phosphatase-like"/>
</dbReference>
<name>H3B3G2_LATCH</name>
<dbReference type="AlphaFoldDB" id="H3B3G2"/>
<dbReference type="SUPFAM" id="SSF52799">
    <property type="entry name" value="(Phosphotyrosine protein) phosphatases II"/>
    <property type="match status" value="2"/>
</dbReference>
<dbReference type="EMBL" id="AFYH01085853">
    <property type="status" value="NOT_ANNOTATED_CDS"/>
    <property type="molecule type" value="Genomic_DNA"/>
</dbReference>
<evidence type="ECO:0000313" key="2">
    <source>
        <dbReference type="Ensembl" id="ENSLACP00000016433.1"/>
    </source>
</evidence>
<organism evidence="2 3">
    <name type="scientific">Latimeria chalumnae</name>
    <name type="common">Coelacanth</name>
    <dbReference type="NCBI Taxonomy" id="7897"/>
    <lineage>
        <taxon>Eukaryota</taxon>
        <taxon>Metazoa</taxon>
        <taxon>Chordata</taxon>
        <taxon>Craniata</taxon>
        <taxon>Vertebrata</taxon>
        <taxon>Euteleostomi</taxon>
        <taxon>Coelacanthiformes</taxon>
        <taxon>Coelacanthidae</taxon>
        <taxon>Latimeria</taxon>
    </lineage>
</organism>
<dbReference type="EMBL" id="AFYH01085850">
    <property type="status" value="NOT_ANNOTATED_CDS"/>
    <property type="molecule type" value="Genomic_DNA"/>
</dbReference>
<proteinExistence type="predicted"/>